<dbReference type="AlphaFoldDB" id="A0A9R1U5S3"/>
<organism evidence="3 4">
    <name type="scientific">Fopius arisanus</name>
    <dbReference type="NCBI Taxonomy" id="64838"/>
    <lineage>
        <taxon>Eukaryota</taxon>
        <taxon>Metazoa</taxon>
        <taxon>Ecdysozoa</taxon>
        <taxon>Arthropoda</taxon>
        <taxon>Hexapoda</taxon>
        <taxon>Insecta</taxon>
        <taxon>Pterygota</taxon>
        <taxon>Neoptera</taxon>
        <taxon>Endopterygota</taxon>
        <taxon>Hymenoptera</taxon>
        <taxon>Apocrita</taxon>
        <taxon>Ichneumonoidea</taxon>
        <taxon>Braconidae</taxon>
        <taxon>Opiinae</taxon>
        <taxon>Fopius</taxon>
    </lineage>
</organism>
<evidence type="ECO:0000313" key="4">
    <source>
        <dbReference type="RefSeq" id="XP_011308438.1"/>
    </source>
</evidence>
<dbReference type="GO" id="GO:0044208">
    <property type="term" value="P:'de novo' AMP biosynthetic process"/>
    <property type="evidence" value="ECO:0007669"/>
    <property type="project" value="TreeGrafter"/>
</dbReference>
<dbReference type="Proteomes" id="UP000694866">
    <property type="component" value="Unplaced"/>
</dbReference>
<dbReference type="OrthoDB" id="406045at2759"/>
<dbReference type="Gene3D" id="1.20.200.10">
    <property type="entry name" value="Fumarase/aspartase (Central domain)"/>
    <property type="match status" value="1"/>
</dbReference>
<dbReference type="PANTHER" id="PTHR43172:SF1">
    <property type="entry name" value="ADENYLOSUCCINATE LYASE"/>
    <property type="match status" value="1"/>
</dbReference>
<gene>
    <name evidence="4" type="primary">LOC105269694</name>
</gene>
<dbReference type="GeneID" id="105269694"/>
<dbReference type="RefSeq" id="XP_011308438.1">
    <property type="nucleotide sequence ID" value="XM_011310136.1"/>
</dbReference>
<dbReference type="GO" id="GO:0005829">
    <property type="term" value="C:cytosol"/>
    <property type="evidence" value="ECO:0007669"/>
    <property type="project" value="TreeGrafter"/>
</dbReference>
<dbReference type="PANTHER" id="PTHR43172">
    <property type="entry name" value="ADENYLOSUCCINATE LYASE"/>
    <property type="match status" value="1"/>
</dbReference>
<dbReference type="GO" id="GO:0070626">
    <property type="term" value="F:(S)-2-(5-amino-1-(5-phospho-D-ribosyl)imidazole-4-carboxamido) succinate lyase (fumarate-forming) activity"/>
    <property type="evidence" value="ECO:0007669"/>
    <property type="project" value="TreeGrafter"/>
</dbReference>
<dbReference type="InterPro" id="IPR024083">
    <property type="entry name" value="Fumarase/histidase_N"/>
</dbReference>
<sequence length="159" mass="17735">MITPEQIAEMEANVDDISFEAAAEEEKATRHDVMAHVHVFGKQCPKAAPIIHLGATSCYVGDNTDLLVLRKGFDILMPKLIGVISRLSKFAEEYRSLPTLGFTHLQPAQLTTVGKRTTLWLHDLLMDERALRRARNDLKFRGVKGTTGTQASFLQLFNA</sequence>
<feature type="domain" description="Fumarate lyase N-terminal" evidence="2">
    <location>
        <begin position="41"/>
        <end position="149"/>
    </location>
</feature>
<name>A0A9R1U5S3_9HYME</name>
<dbReference type="GO" id="GO:0004018">
    <property type="term" value="F:N6-(1,2-dicarboxyethyl)AMP AMP-lyase (fumarate-forming) activity"/>
    <property type="evidence" value="ECO:0007669"/>
    <property type="project" value="TreeGrafter"/>
</dbReference>
<keyword evidence="1" id="KW-0456">Lyase</keyword>
<accession>A0A9R1U5S3</accession>
<proteinExistence type="predicted"/>
<keyword evidence="3" id="KW-1185">Reference proteome</keyword>
<dbReference type="Pfam" id="PF00206">
    <property type="entry name" value="Lyase_1"/>
    <property type="match status" value="1"/>
</dbReference>
<dbReference type="InterPro" id="IPR022761">
    <property type="entry name" value="Fumarate_lyase_N"/>
</dbReference>
<evidence type="ECO:0000259" key="2">
    <source>
        <dbReference type="Pfam" id="PF00206"/>
    </source>
</evidence>
<dbReference type="InterPro" id="IPR008948">
    <property type="entry name" value="L-Aspartase-like"/>
</dbReference>
<dbReference type="KEGG" id="fas:105269694"/>
<reference evidence="4" key="1">
    <citation type="submission" date="2025-08" db="UniProtKB">
        <authorList>
            <consortium name="RefSeq"/>
        </authorList>
    </citation>
    <scope>IDENTIFICATION</scope>
    <source>
        <strain evidence="4">USDA-PBARC FA_bdor</strain>
        <tissue evidence="4">Whole organism</tissue>
    </source>
</reference>
<evidence type="ECO:0000313" key="3">
    <source>
        <dbReference type="Proteomes" id="UP000694866"/>
    </source>
</evidence>
<dbReference type="SUPFAM" id="SSF48557">
    <property type="entry name" value="L-aspartase-like"/>
    <property type="match status" value="1"/>
</dbReference>
<dbReference type="Gene3D" id="1.10.275.10">
    <property type="entry name" value="Fumarase/aspartase (N-terminal domain)"/>
    <property type="match status" value="1"/>
</dbReference>
<evidence type="ECO:0000256" key="1">
    <source>
        <dbReference type="ARBA" id="ARBA00023239"/>
    </source>
</evidence>
<protein>
    <submittedName>
        <fullName evidence="4">Adenylosuccinate lyase-like</fullName>
    </submittedName>
</protein>